<proteinExistence type="inferred from homology"/>
<dbReference type="EMBL" id="VDMO01000011">
    <property type="protein sequence ID" value="TNM70831.1"/>
    <property type="molecule type" value="Genomic_DNA"/>
</dbReference>
<comment type="caution">
    <text evidence="9">The sequence shown here is derived from an EMBL/GenBank/DDBJ whole genome shotgun (WGS) entry which is preliminary data.</text>
</comment>
<name>A0A5C4Y5Z1_9DEIO</name>
<keyword evidence="11" id="KW-1185">Reference proteome</keyword>
<evidence type="ECO:0000256" key="2">
    <source>
        <dbReference type="ARBA" id="ARBA00006679"/>
    </source>
</evidence>
<dbReference type="AlphaFoldDB" id="A0A5C4Y5Z1"/>
<gene>
    <name evidence="9" type="ORF">FHR04_11730</name>
    <name evidence="8" type="ORF">HNQ04_001974</name>
</gene>
<comment type="subcellular location">
    <subcellularLocation>
        <location evidence="1">Cell membrane</location>
        <topology evidence="1">Multi-pass membrane protein</topology>
    </subcellularLocation>
</comment>
<evidence type="ECO:0000313" key="8">
    <source>
        <dbReference type="EMBL" id="MBB6016720.1"/>
    </source>
</evidence>
<feature type="transmembrane region" description="Helical" evidence="7">
    <location>
        <begin position="98"/>
        <end position="118"/>
    </location>
</feature>
<dbReference type="RefSeq" id="WP_139403519.1">
    <property type="nucleotide sequence ID" value="NZ_JACHEW010000008.1"/>
</dbReference>
<dbReference type="Pfam" id="PF07681">
    <property type="entry name" value="DoxX"/>
    <property type="match status" value="1"/>
</dbReference>
<keyword evidence="5 7" id="KW-1133">Transmembrane helix</keyword>
<accession>A0A5C4Y5Z1</accession>
<dbReference type="EMBL" id="JACHEW010000008">
    <property type="protein sequence ID" value="MBB6016720.1"/>
    <property type="molecule type" value="Genomic_DNA"/>
</dbReference>
<dbReference type="Proteomes" id="UP000313988">
    <property type="component" value="Unassembled WGS sequence"/>
</dbReference>
<organism evidence="9 10">
    <name type="scientific">Deinococcus radiopugnans ATCC 19172</name>
    <dbReference type="NCBI Taxonomy" id="585398"/>
    <lineage>
        <taxon>Bacteria</taxon>
        <taxon>Thermotogati</taxon>
        <taxon>Deinococcota</taxon>
        <taxon>Deinococci</taxon>
        <taxon>Deinococcales</taxon>
        <taxon>Deinococcaceae</taxon>
        <taxon>Deinococcus</taxon>
    </lineage>
</organism>
<keyword evidence="4 7" id="KW-0812">Transmembrane</keyword>
<sequence length="144" mass="14654">MRPQPQLALALVRVAVGAVFAWHGFHKIFELGLGNVTAAYGMAGVPLPLLFAPLMAVLELVGGPLLVLGLGARGLAGVLAVMTAGVALAQLISSRPEFIAVEVPLLLLAGSLAVLLGGPGFPALQDRSGAVLAPTPRVPGRRRG</sequence>
<dbReference type="PANTHER" id="PTHR33452">
    <property type="entry name" value="OXIDOREDUCTASE CATD-RELATED"/>
    <property type="match status" value="1"/>
</dbReference>
<evidence type="ECO:0000256" key="6">
    <source>
        <dbReference type="ARBA" id="ARBA00023136"/>
    </source>
</evidence>
<dbReference type="GO" id="GO:0005886">
    <property type="term" value="C:plasma membrane"/>
    <property type="evidence" value="ECO:0007669"/>
    <property type="project" value="UniProtKB-SubCell"/>
</dbReference>
<keyword evidence="6 7" id="KW-0472">Membrane</keyword>
<dbReference type="InterPro" id="IPR032808">
    <property type="entry name" value="DoxX"/>
</dbReference>
<evidence type="ECO:0000256" key="3">
    <source>
        <dbReference type="ARBA" id="ARBA00022475"/>
    </source>
</evidence>
<evidence type="ECO:0000313" key="10">
    <source>
        <dbReference type="Proteomes" id="UP000313988"/>
    </source>
</evidence>
<dbReference type="Proteomes" id="UP000629870">
    <property type="component" value="Unassembled WGS sequence"/>
</dbReference>
<evidence type="ECO:0000313" key="9">
    <source>
        <dbReference type="EMBL" id="TNM70831.1"/>
    </source>
</evidence>
<feature type="transmembrane region" description="Helical" evidence="7">
    <location>
        <begin position="7"/>
        <end position="25"/>
    </location>
</feature>
<evidence type="ECO:0000256" key="7">
    <source>
        <dbReference type="SAM" id="Phobius"/>
    </source>
</evidence>
<dbReference type="PANTHER" id="PTHR33452:SF1">
    <property type="entry name" value="INNER MEMBRANE PROTEIN YPHA-RELATED"/>
    <property type="match status" value="1"/>
</dbReference>
<reference evidence="8 11" key="2">
    <citation type="submission" date="2020-08" db="EMBL/GenBank/DDBJ databases">
        <title>Genomic Encyclopedia of Type Strains, Phase IV (KMG-IV): sequencing the most valuable type-strain genomes for metagenomic binning, comparative biology and taxonomic classification.</title>
        <authorList>
            <person name="Goeker M."/>
        </authorList>
    </citation>
    <scope>NUCLEOTIDE SEQUENCE [LARGE SCALE GENOMIC DNA]</scope>
    <source>
        <strain evidence="8 11">DSM 12027</strain>
    </source>
</reference>
<keyword evidence="3" id="KW-1003">Cell membrane</keyword>
<evidence type="ECO:0000256" key="4">
    <source>
        <dbReference type="ARBA" id="ARBA00022692"/>
    </source>
</evidence>
<evidence type="ECO:0000313" key="11">
    <source>
        <dbReference type="Proteomes" id="UP000629870"/>
    </source>
</evidence>
<feature type="transmembrane region" description="Helical" evidence="7">
    <location>
        <begin position="37"/>
        <end position="58"/>
    </location>
</feature>
<comment type="similarity">
    <text evidence="2">Belongs to the DoxX family.</text>
</comment>
<evidence type="ECO:0000256" key="1">
    <source>
        <dbReference type="ARBA" id="ARBA00004651"/>
    </source>
</evidence>
<feature type="transmembrane region" description="Helical" evidence="7">
    <location>
        <begin position="65"/>
        <end position="92"/>
    </location>
</feature>
<dbReference type="InterPro" id="IPR051907">
    <property type="entry name" value="DoxX-like_oxidoreductase"/>
</dbReference>
<protein>
    <submittedName>
        <fullName evidence="9">DoxX family protein</fullName>
    </submittedName>
    <submittedName>
        <fullName evidence="8">Oxidoreductase</fullName>
    </submittedName>
</protein>
<dbReference type="OrthoDB" id="74340at2"/>
<evidence type="ECO:0000256" key="5">
    <source>
        <dbReference type="ARBA" id="ARBA00022989"/>
    </source>
</evidence>
<reference evidence="9 10" key="1">
    <citation type="submission" date="2019-06" db="EMBL/GenBank/DDBJ databases">
        <title>Genome sequence of Deinococcus radiopugnans ATCC 19172.</title>
        <authorList>
            <person name="Maclea K.S."/>
            <person name="Maynard C.R."/>
        </authorList>
    </citation>
    <scope>NUCLEOTIDE SEQUENCE [LARGE SCALE GENOMIC DNA]</scope>
    <source>
        <strain evidence="9 10">ATCC 19172</strain>
    </source>
</reference>